<dbReference type="KEGG" id="apro:F751_6871"/>
<dbReference type="Proteomes" id="UP000028924">
    <property type="component" value="Unassembled WGS sequence"/>
</dbReference>
<proteinExistence type="predicted"/>
<dbReference type="AlphaFoldDB" id="A0A087SDU9"/>
<accession>A0A087SDU9</accession>
<protein>
    <submittedName>
        <fullName evidence="8">RING-H2 finger protein ATL48</fullName>
    </submittedName>
</protein>
<dbReference type="InterPro" id="IPR050355">
    <property type="entry name" value="RCF1"/>
</dbReference>
<sequence>MSINWEDYEEPLKKPKNPLVLIGCGVTAGVLFAGLVAFKKGNQGLSQKMMRARVIAQGATVALMVASSGGGGGGGLKVCTSAWLKARVCVHSVGHLAGLGNSFTCFLHRVCSADIQEGPRRRGACWGSGQATKVMVLRVLLKDYQDCPLGAP</sequence>
<dbReference type="EMBL" id="KL662101">
    <property type="protein sequence ID" value="KFM23903.1"/>
    <property type="molecule type" value="Genomic_DNA"/>
</dbReference>
<keyword evidence="9" id="KW-1185">Reference proteome</keyword>
<keyword evidence="4" id="KW-0496">Mitochondrion</keyword>
<evidence type="ECO:0000256" key="5">
    <source>
        <dbReference type="ARBA" id="ARBA00023136"/>
    </source>
</evidence>
<dbReference type="GO" id="GO:0031966">
    <property type="term" value="C:mitochondrial membrane"/>
    <property type="evidence" value="ECO:0007669"/>
    <property type="project" value="UniProtKB-SubCell"/>
</dbReference>
<evidence type="ECO:0000256" key="2">
    <source>
        <dbReference type="ARBA" id="ARBA00022692"/>
    </source>
</evidence>
<dbReference type="Pfam" id="PF04588">
    <property type="entry name" value="HIG_1_N"/>
    <property type="match status" value="1"/>
</dbReference>
<organism evidence="8 9">
    <name type="scientific">Auxenochlorella protothecoides</name>
    <name type="common">Green microalga</name>
    <name type="synonym">Chlorella protothecoides</name>
    <dbReference type="NCBI Taxonomy" id="3075"/>
    <lineage>
        <taxon>Eukaryota</taxon>
        <taxon>Viridiplantae</taxon>
        <taxon>Chlorophyta</taxon>
        <taxon>core chlorophytes</taxon>
        <taxon>Trebouxiophyceae</taxon>
        <taxon>Chlorellales</taxon>
        <taxon>Chlorellaceae</taxon>
        <taxon>Auxenochlorella</taxon>
    </lineage>
</organism>
<evidence type="ECO:0000256" key="3">
    <source>
        <dbReference type="ARBA" id="ARBA00022989"/>
    </source>
</evidence>
<name>A0A087SDU9_AUXPR</name>
<dbReference type="GeneID" id="23618262"/>
<gene>
    <name evidence="8" type="ORF">F751_6871</name>
</gene>
<evidence type="ECO:0000313" key="9">
    <source>
        <dbReference type="Proteomes" id="UP000028924"/>
    </source>
</evidence>
<evidence type="ECO:0000259" key="7">
    <source>
        <dbReference type="PROSITE" id="PS51503"/>
    </source>
</evidence>
<dbReference type="OrthoDB" id="6604018at2759"/>
<keyword evidence="3 6" id="KW-1133">Transmembrane helix</keyword>
<dbReference type="STRING" id="3075.A0A087SDU9"/>
<evidence type="ECO:0000256" key="4">
    <source>
        <dbReference type="ARBA" id="ARBA00023128"/>
    </source>
</evidence>
<keyword evidence="2 6" id="KW-0812">Transmembrane</keyword>
<dbReference type="Gene3D" id="6.10.140.1320">
    <property type="match status" value="1"/>
</dbReference>
<evidence type="ECO:0000313" key="8">
    <source>
        <dbReference type="EMBL" id="KFM23903.1"/>
    </source>
</evidence>
<feature type="transmembrane region" description="Helical" evidence="6">
    <location>
        <begin position="20"/>
        <end position="38"/>
    </location>
</feature>
<dbReference type="eggNOG" id="KOG4431">
    <property type="taxonomic scope" value="Eukaryota"/>
</dbReference>
<dbReference type="PROSITE" id="PS51503">
    <property type="entry name" value="HIG1"/>
    <property type="match status" value="1"/>
</dbReference>
<evidence type="ECO:0000256" key="6">
    <source>
        <dbReference type="SAM" id="Phobius"/>
    </source>
</evidence>
<feature type="domain" description="HIG1" evidence="7">
    <location>
        <begin position="1"/>
        <end position="82"/>
    </location>
</feature>
<keyword evidence="5 6" id="KW-0472">Membrane</keyword>
<comment type="subcellular location">
    <subcellularLocation>
        <location evidence="1">Mitochondrion membrane</location>
    </subcellularLocation>
</comment>
<dbReference type="InterPro" id="IPR007667">
    <property type="entry name" value="Hypoxia_induced_domain"/>
</dbReference>
<reference evidence="8 9" key="1">
    <citation type="journal article" date="2014" name="BMC Genomics">
        <title>Oil accumulation mechanisms of the oleaginous microalga Chlorella protothecoides revealed through its genome, transcriptomes, and proteomes.</title>
        <authorList>
            <person name="Gao C."/>
            <person name="Wang Y."/>
            <person name="Shen Y."/>
            <person name="Yan D."/>
            <person name="He X."/>
            <person name="Dai J."/>
            <person name="Wu Q."/>
        </authorList>
    </citation>
    <scope>NUCLEOTIDE SEQUENCE [LARGE SCALE GENOMIC DNA]</scope>
    <source>
        <strain evidence="8 9">0710</strain>
    </source>
</reference>
<dbReference type="PANTHER" id="PTHR12297:SF3">
    <property type="entry name" value="HIG1 DOMAIN FAMILY MEMBER 1A"/>
    <property type="match status" value="1"/>
</dbReference>
<evidence type="ECO:0000256" key="1">
    <source>
        <dbReference type="ARBA" id="ARBA00004325"/>
    </source>
</evidence>
<dbReference type="PANTHER" id="PTHR12297">
    <property type="entry name" value="HYPOXIA-INDUCBILE GENE 1 HIG1 -RELATED"/>
    <property type="match status" value="1"/>
</dbReference>
<dbReference type="RefSeq" id="XP_011396781.1">
    <property type="nucleotide sequence ID" value="XM_011398479.1"/>
</dbReference>